<protein>
    <recommendedName>
        <fullName evidence="6">Protein kinase domain-containing protein</fullName>
    </recommendedName>
</protein>
<dbReference type="CDD" id="cd06606">
    <property type="entry name" value="STKc_MAPKKK"/>
    <property type="match status" value="1"/>
</dbReference>
<sequence length="549" mass="60186">MEKVSIKPDWVRGDCIGKGAFGTVSVAANKADGRVFAVKSVELSSCSTCQAEALESEIRILRSLSSPYVVGYLGDDTTCEQGAAAACRNLHMECLPGGTAAELGAGVDERILRSYTWCVLSALRYVHGKGIVHCDVKGRNVLLGPGPGSAKLADFGSAVELGSGVPPRGSPLWMAPEVIRGEYQGPESDVWSLGCTVIEMFTGKPAWEDRGVDTLCRIGYSGDLPELPSRLSELGRDFVGKCLRREVSERWSCDQLLQHPFVASCSPPSLVSDWSPRCVLDSFDSNYSDEEEDQQTFDETDAKERIGKLASNAGANWESDGCWVVVRNLIGEEEEREGTISEYHELVRTEEGSCGRSSEYSDAMPTGEVSGGTNWEFCYSNGLSMEEEHGFGAGSSYATYGPNKEDEGSNATVVEMTLTDSHSTIRNHLFSYNNECAKLGYCSSYCIAIFLAVEREEKNILGCIVVFRAVKREGKNIYRCNTGDVIFNLYFGDYEWEYFLLSTMSILLRALVYGSELSTSDQTFDEMRGEVTLKSWIDAQGRFKCVGGL</sequence>
<dbReference type="Gene3D" id="1.10.510.10">
    <property type="entry name" value="Transferase(Phosphotransferase) domain 1"/>
    <property type="match status" value="1"/>
</dbReference>
<feature type="binding site" evidence="5">
    <location>
        <position position="39"/>
    </location>
    <ligand>
        <name>ATP</name>
        <dbReference type="ChEBI" id="CHEBI:30616"/>
    </ligand>
</feature>
<dbReference type="InterPro" id="IPR052751">
    <property type="entry name" value="Plant_MAPKKK"/>
</dbReference>
<dbReference type="Pfam" id="PF00069">
    <property type="entry name" value="Pkinase"/>
    <property type="match status" value="1"/>
</dbReference>
<dbReference type="GO" id="GO:0005524">
    <property type="term" value="F:ATP binding"/>
    <property type="evidence" value="ECO:0007669"/>
    <property type="project" value="UniProtKB-UniRule"/>
</dbReference>
<keyword evidence="1" id="KW-0808">Transferase</keyword>
<dbReference type="PROSITE" id="PS00107">
    <property type="entry name" value="PROTEIN_KINASE_ATP"/>
    <property type="match status" value="1"/>
</dbReference>
<evidence type="ECO:0000256" key="4">
    <source>
        <dbReference type="ARBA" id="ARBA00022840"/>
    </source>
</evidence>
<keyword evidence="3" id="KW-0418">Kinase</keyword>
<dbReference type="GO" id="GO:0004672">
    <property type="term" value="F:protein kinase activity"/>
    <property type="evidence" value="ECO:0007669"/>
    <property type="project" value="InterPro"/>
</dbReference>
<dbReference type="AlphaFoldDB" id="A0AA88RFT8"/>
<gene>
    <name evidence="7" type="ORF">RJ640_025932</name>
</gene>
<keyword evidence="4 5" id="KW-0067">ATP-binding</keyword>
<comment type="caution">
    <text evidence="7">The sequence shown here is derived from an EMBL/GenBank/DDBJ whole genome shotgun (WGS) entry which is preliminary data.</text>
</comment>
<evidence type="ECO:0000256" key="5">
    <source>
        <dbReference type="PROSITE-ProRule" id="PRU10141"/>
    </source>
</evidence>
<dbReference type="EMBL" id="JAVXUO010000826">
    <property type="protein sequence ID" value="KAK2988773.1"/>
    <property type="molecule type" value="Genomic_DNA"/>
</dbReference>
<keyword evidence="2 5" id="KW-0547">Nucleotide-binding</keyword>
<dbReference type="InterPro" id="IPR008271">
    <property type="entry name" value="Ser/Thr_kinase_AS"/>
</dbReference>
<evidence type="ECO:0000313" key="8">
    <source>
        <dbReference type="Proteomes" id="UP001187471"/>
    </source>
</evidence>
<proteinExistence type="predicted"/>
<dbReference type="PANTHER" id="PTHR48011:SF7">
    <property type="entry name" value="F10K1.14 PROTEIN"/>
    <property type="match status" value="1"/>
</dbReference>
<dbReference type="SUPFAM" id="SSF56112">
    <property type="entry name" value="Protein kinase-like (PK-like)"/>
    <property type="match status" value="1"/>
</dbReference>
<dbReference type="FunFam" id="1.10.510.10:FF:001090">
    <property type="entry name" value="Serine threonine protein kinase putative"/>
    <property type="match status" value="1"/>
</dbReference>
<evidence type="ECO:0000259" key="6">
    <source>
        <dbReference type="PROSITE" id="PS50011"/>
    </source>
</evidence>
<name>A0AA88RFT8_9ASTE</name>
<organism evidence="7 8">
    <name type="scientific">Escallonia rubra</name>
    <dbReference type="NCBI Taxonomy" id="112253"/>
    <lineage>
        <taxon>Eukaryota</taxon>
        <taxon>Viridiplantae</taxon>
        <taxon>Streptophyta</taxon>
        <taxon>Embryophyta</taxon>
        <taxon>Tracheophyta</taxon>
        <taxon>Spermatophyta</taxon>
        <taxon>Magnoliopsida</taxon>
        <taxon>eudicotyledons</taxon>
        <taxon>Gunneridae</taxon>
        <taxon>Pentapetalae</taxon>
        <taxon>asterids</taxon>
        <taxon>campanulids</taxon>
        <taxon>Escalloniales</taxon>
        <taxon>Escalloniaceae</taxon>
        <taxon>Escallonia</taxon>
    </lineage>
</organism>
<dbReference type="PANTHER" id="PTHR48011">
    <property type="entry name" value="CCR4-NOT TRANSCRIPTIONAL COMPLEX SUBUNIT CAF120-RELATED"/>
    <property type="match status" value="1"/>
</dbReference>
<feature type="domain" description="Protein kinase" evidence="6">
    <location>
        <begin position="10"/>
        <end position="262"/>
    </location>
</feature>
<evidence type="ECO:0000256" key="2">
    <source>
        <dbReference type="ARBA" id="ARBA00022741"/>
    </source>
</evidence>
<dbReference type="GO" id="GO:0007165">
    <property type="term" value="P:signal transduction"/>
    <property type="evidence" value="ECO:0007669"/>
    <property type="project" value="TreeGrafter"/>
</dbReference>
<dbReference type="InterPro" id="IPR000719">
    <property type="entry name" value="Prot_kinase_dom"/>
</dbReference>
<evidence type="ECO:0000256" key="1">
    <source>
        <dbReference type="ARBA" id="ARBA00022679"/>
    </source>
</evidence>
<evidence type="ECO:0000313" key="7">
    <source>
        <dbReference type="EMBL" id="KAK2988773.1"/>
    </source>
</evidence>
<dbReference type="PROSITE" id="PS50011">
    <property type="entry name" value="PROTEIN_KINASE_DOM"/>
    <property type="match status" value="1"/>
</dbReference>
<keyword evidence="8" id="KW-1185">Reference proteome</keyword>
<dbReference type="SMART" id="SM00220">
    <property type="entry name" value="S_TKc"/>
    <property type="match status" value="1"/>
</dbReference>
<reference evidence="7" key="1">
    <citation type="submission" date="2022-12" db="EMBL/GenBank/DDBJ databases">
        <title>Draft genome assemblies for two species of Escallonia (Escalloniales).</title>
        <authorList>
            <person name="Chanderbali A."/>
            <person name="Dervinis C."/>
            <person name="Anghel I."/>
            <person name="Soltis D."/>
            <person name="Soltis P."/>
            <person name="Zapata F."/>
        </authorList>
    </citation>
    <scope>NUCLEOTIDE SEQUENCE</scope>
    <source>
        <strain evidence="7">UCBG92.1500</strain>
        <tissue evidence="7">Leaf</tissue>
    </source>
</reference>
<dbReference type="Proteomes" id="UP001187471">
    <property type="component" value="Unassembled WGS sequence"/>
</dbReference>
<dbReference type="PROSITE" id="PS00108">
    <property type="entry name" value="PROTEIN_KINASE_ST"/>
    <property type="match status" value="1"/>
</dbReference>
<dbReference type="InterPro" id="IPR011009">
    <property type="entry name" value="Kinase-like_dom_sf"/>
</dbReference>
<evidence type="ECO:0000256" key="3">
    <source>
        <dbReference type="ARBA" id="ARBA00022777"/>
    </source>
</evidence>
<dbReference type="InterPro" id="IPR017441">
    <property type="entry name" value="Protein_kinase_ATP_BS"/>
</dbReference>
<accession>A0AA88RFT8</accession>